<dbReference type="Gene3D" id="1.20.200.10">
    <property type="entry name" value="Fumarase/aspartase (Central domain)"/>
    <property type="match status" value="1"/>
</dbReference>
<dbReference type="InterPro" id="IPR022761">
    <property type="entry name" value="Fumarate_lyase_N"/>
</dbReference>
<feature type="domain" description="Fumarate lyase N-terminal" evidence="3">
    <location>
        <begin position="19"/>
        <end position="291"/>
    </location>
</feature>
<dbReference type="NCBIfam" id="NF004631">
    <property type="entry name" value="PRK05975.1"/>
    <property type="match status" value="1"/>
</dbReference>
<comment type="similarity">
    <text evidence="1">Belongs to the class-II fumarase/aspartase family.</text>
</comment>
<dbReference type="GO" id="GO:0047472">
    <property type="term" value="F:3-carboxy-cis,cis-muconate cycloisomerase activity"/>
    <property type="evidence" value="ECO:0007669"/>
    <property type="project" value="UniProtKB-UniRule"/>
</dbReference>
<dbReference type="PRINTS" id="PR00149">
    <property type="entry name" value="FUMRATELYASE"/>
</dbReference>
<dbReference type="InterPro" id="IPR000362">
    <property type="entry name" value="Fumarate_lyase_fam"/>
</dbReference>
<comment type="caution">
    <text evidence="4">The sequence shown here is derived from an EMBL/GenBank/DDBJ whole genome shotgun (WGS) entry which is preliminary data.</text>
</comment>
<evidence type="ECO:0000256" key="1">
    <source>
        <dbReference type="ARBA" id="ARBA00034772"/>
    </source>
</evidence>
<evidence type="ECO:0000313" key="5">
    <source>
        <dbReference type="Proteomes" id="UP000574761"/>
    </source>
</evidence>
<evidence type="ECO:0000259" key="3">
    <source>
        <dbReference type="Pfam" id="PF00206"/>
    </source>
</evidence>
<dbReference type="PANTHER" id="PTHR43172">
    <property type="entry name" value="ADENYLOSUCCINATE LYASE"/>
    <property type="match status" value="1"/>
</dbReference>
<organism evidence="4 5">
    <name type="scientific">Mycoplana azooxidifex</name>
    <dbReference type="NCBI Taxonomy" id="1636188"/>
    <lineage>
        <taxon>Bacteria</taxon>
        <taxon>Pseudomonadati</taxon>
        <taxon>Pseudomonadota</taxon>
        <taxon>Alphaproteobacteria</taxon>
        <taxon>Hyphomicrobiales</taxon>
        <taxon>Rhizobiaceae</taxon>
        <taxon>Mycoplana</taxon>
    </lineage>
</organism>
<dbReference type="PRINTS" id="PR00145">
    <property type="entry name" value="ARGSUCLYASE"/>
</dbReference>
<dbReference type="EC" id="5.5.1.2" evidence="2"/>
<dbReference type="InterPro" id="IPR012789">
    <property type="entry name" value="Protocat_PcaB-like"/>
</dbReference>
<name>A0A7W6GIM9_9HYPH</name>
<reference evidence="4 5" key="1">
    <citation type="submission" date="2020-08" db="EMBL/GenBank/DDBJ databases">
        <title>Genomic Encyclopedia of Type Strains, Phase IV (KMG-IV): sequencing the most valuable type-strain genomes for metagenomic binning, comparative biology and taxonomic classification.</title>
        <authorList>
            <person name="Goeker M."/>
        </authorList>
    </citation>
    <scope>NUCLEOTIDE SEQUENCE [LARGE SCALE GENOMIC DNA]</scope>
    <source>
        <strain evidence="4 5">DSM 100211</strain>
    </source>
</reference>
<dbReference type="Pfam" id="PF00206">
    <property type="entry name" value="Lyase_1"/>
    <property type="match status" value="1"/>
</dbReference>
<evidence type="ECO:0000313" key="4">
    <source>
        <dbReference type="EMBL" id="MBB3976382.1"/>
    </source>
</evidence>
<dbReference type="SUPFAM" id="SSF48557">
    <property type="entry name" value="L-aspartase-like"/>
    <property type="match status" value="1"/>
</dbReference>
<proteinExistence type="inferred from homology"/>
<gene>
    <name evidence="4" type="ORF">GGQ64_001571</name>
</gene>
<sequence length="352" mass="37288">MTVSPFDHPYLSGLLGDEEMAELFSAAAELEAMLAFEVALARAEAAEGVIPLSAAEAIAEAAHQFSPDVAVLRQATARDGVVVPEFVRQLRQVVGGEAAAHVHFGATSQDVIDSALMLRLTRVAVILSHRLGAIVDELNELDARHGGRVLMGRTRMQAAIEISVADRIAAWKQPLERHIEELGLAIEQRFPVQFGGAAGTLDRFDDRGPALRTLLADALGLADVAQWHSQRDRIATFGSLLSLITGSLGKLGQDIALMAQDGSEIVLSGGGASSAMAHKHNPVSAEALVTLARFNATALAGLHQSLVHEQERSGSAWTLEWMLLPQMAVAAGSATRLAGAVVRSIEDIGSVR</sequence>
<dbReference type="EMBL" id="JACIEE010000003">
    <property type="protein sequence ID" value="MBB3976382.1"/>
    <property type="molecule type" value="Genomic_DNA"/>
</dbReference>
<dbReference type="RefSeq" id="WP_183801660.1">
    <property type="nucleotide sequence ID" value="NZ_JACIEE010000003.1"/>
</dbReference>
<dbReference type="InterPro" id="IPR008948">
    <property type="entry name" value="L-Aspartase-like"/>
</dbReference>
<evidence type="ECO:0000256" key="2">
    <source>
        <dbReference type="NCBIfam" id="TIGR02426"/>
    </source>
</evidence>
<keyword evidence="4" id="KW-0413">Isomerase</keyword>
<dbReference type="GO" id="GO:0019619">
    <property type="term" value="P:3,4-dihydroxybenzoate catabolic process"/>
    <property type="evidence" value="ECO:0007669"/>
    <property type="project" value="InterPro"/>
</dbReference>
<dbReference type="PANTHER" id="PTHR43172:SF2">
    <property type="entry name" value="ADENYLOSUCCINATE LYASE C-TERMINAL DOMAIN-CONTAINING PROTEIN"/>
    <property type="match status" value="1"/>
</dbReference>
<keyword evidence="5" id="KW-1185">Reference proteome</keyword>
<protein>
    <recommendedName>
        <fullName evidence="2">3-carboxy-cis,cis-muconate cycloisomerase</fullName>
        <ecNumber evidence="2">5.5.1.2</ecNumber>
    </recommendedName>
</protein>
<dbReference type="AlphaFoldDB" id="A0A7W6GIM9"/>
<accession>A0A7W6GIM9</accession>
<dbReference type="Proteomes" id="UP000574761">
    <property type="component" value="Unassembled WGS sequence"/>
</dbReference>
<dbReference type="NCBIfam" id="TIGR02426">
    <property type="entry name" value="protocat_pcaB"/>
    <property type="match status" value="1"/>
</dbReference>